<protein>
    <recommendedName>
        <fullName evidence="3">Leucine-binding protein domain-containing protein</fullName>
    </recommendedName>
</protein>
<proteinExistence type="inferred from homology"/>
<dbReference type="Gene3D" id="3.40.50.2300">
    <property type="match status" value="2"/>
</dbReference>
<feature type="domain" description="Leucine-binding protein" evidence="3">
    <location>
        <begin position="52"/>
        <end position="398"/>
    </location>
</feature>
<dbReference type="RefSeq" id="WP_175106709.1">
    <property type="nucleotide sequence ID" value="NZ_CADIKM010000025.1"/>
</dbReference>
<dbReference type="AlphaFoldDB" id="A0A6S7BDV1"/>
<dbReference type="Pfam" id="PF13458">
    <property type="entry name" value="Peripla_BP_6"/>
    <property type="match status" value="1"/>
</dbReference>
<comment type="similarity">
    <text evidence="1">Belongs to the leucine-binding protein family.</text>
</comment>
<accession>A0A6S7BDV1</accession>
<evidence type="ECO:0000313" key="4">
    <source>
        <dbReference type="EMBL" id="CAB3797032.1"/>
    </source>
</evidence>
<dbReference type="EMBL" id="CADIKM010000025">
    <property type="protein sequence ID" value="CAB3797032.1"/>
    <property type="molecule type" value="Genomic_DNA"/>
</dbReference>
<dbReference type="PANTHER" id="PTHR47628">
    <property type="match status" value="1"/>
</dbReference>
<keyword evidence="5" id="KW-1185">Reference proteome</keyword>
<dbReference type="PANTHER" id="PTHR47628:SF1">
    <property type="entry name" value="ALIPHATIC AMIDASE EXPRESSION-REGULATING PROTEIN"/>
    <property type="match status" value="1"/>
</dbReference>
<name>A0A6S7BDV1_9BURK</name>
<gene>
    <name evidence="4" type="ORF">LMG28138_04175</name>
</gene>
<dbReference type="CDD" id="cd06331">
    <property type="entry name" value="PBP1_AmiC-like"/>
    <property type="match status" value="1"/>
</dbReference>
<sequence length="417" mass="45261">MQKWNDSKRDLQQLESASRRRWLQRAAWTSGAMATGVGSWVIQPAWGADAGPIKVGIATDLTGAMSYAGGADANVANLVIKQINAAGGLLGRPVQLHIEDTASNETTAVSNTRKLIQRDKVDVVIGGVTSATRTAIQDVIVGRGRTLYIYPQLYEGGDCTPYLFATGPTPAQQVDPLIPWLVANGGKRFALPAANYVWPHKLNEYARGVIQAHGGEVVFEEYYPLDQVEYGATVNRIIREKVDVVFSTIIPPGIGPFLKQLRTAGFLARGGRLSVPYYDENTLGISPKEDIEGLATSLDYFRAVAKEDPISAQIQSEYDNAYPNAQHLFSAGSAATGTYRALKLWEVAVRNAHSVEREPVAAALDHAKIARSPGGPAEFVPGERHTRLRMYTAVAKNGQYEIVQRSNGLIDPKTCSV</sequence>
<evidence type="ECO:0000256" key="2">
    <source>
        <dbReference type="ARBA" id="ARBA00022729"/>
    </source>
</evidence>
<dbReference type="Proteomes" id="UP000494115">
    <property type="component" value="Unassembled WGS sequence"/>
</dbReference>
<reference evidence="4 5" key="1">
    <citation type="submission" date="2020-04" db="EMBL/GenBank/DDBJ databases">
        <authorList>
            <person name="De Canck E."/>
        </authorList>
    </citation>
    <scope>NUCLEOTIDE SEQUENCE [LARGE SCALE GENOMIC DNA]</scope>
    <source>
        <strain evidence="4 5">LMG 28138</strain>
    </source>
</reference>
<evidence type="ECO:0000256" key="1">
    <source>
        <dbReference type="ARBA" id="ARBA00010062"/>
    </source>
</evidence>
<evidence type="ECO:0000259" key="3">
    <source>
        <dbReference type="Pfam" id="PF13458"/>
    </source>
</evidence>
<dbReference type="PROSITE" id="PS51318">
    <property type="entry name" value="TAT"/>
    <property type="match status" value="1"/>
</dbReference>
<dbReference type="InterPro" id="IPR006311">
    <property type="entry name" value="TAT_signal"/>
</dbReference>
<dbReference type="InterPro" id="IPR028081">
    <property type="entry name" value="Leu-bd"/>
</dbReference>
<dbReference type="SUPFAM" id="SSF53822">
    <property type="entry name" value="Periplasmic binding protein-like I"/>
    <property type="match status" value="1"/>
</dbReference>
<dbReference type="InterPro" id="IPR028082">
    <property type="entry name" value="Peripla_BP_I"/>
</dbReference>
<keyword evidence="2" id="KW-0732">Signal</keyword>
<evidence type="ECO:0000313" key="5">
    <source>
        <dbReference type="Proteomes" id="UP000494115"/>
    </source>
</evidence>
<organism evidence="4 5">
    <name type="scientific">Pararobbsia alpina</name>
    <dbReference type="NCBI Taxonomy" id="621374"/>
    <lineage>
        <taxon>Bacteria</taxon>
        <taxon>Pseudomonadati</taxon>
        <taxon>Pseudomonadota</taxon>
        <taxon>Betaproteobacteria</taxon>
        <taxon>Burkholderiales</taxon>
        <taxon>Burkholderiaceae</taxon>
        <taxon>Pararobbsia</taxon>
    </lineage>
</organism>